<keyword evidence="3" id="KW-1185">Reference proteome</keyword>
<accession>A0AAW0RZ53</accession>
<proteinExistence type="predicted"/>
<dbReference type="AlphaFoldDB" id="A0AAW0RZ53"/>
<organism evidence="2 3">
    <name type="scientific">Beauveria asiatica</name>
    <dbReference type="NCBI Taxonomy" id="1069075"/>
    <lineage>
        <taxon>Eukaryota</taxon>
        <taxon>Fungi</taxon>
        <taxon>Dikarya</taxon>
        <taxon>Ascomycota</taxon>
        <taxon>Pezizomycotina</taxon>
        <taxon>Sordariomycetes</taxon>
        <taxon>Hypocreomycetidae</taxon>
        <taxon>Hypocreales</taxon>
        <taxon>Cordycipitaceae</taxon>
        <taxon>Beauveria</taxon>
    </lineage>
</organism>
<feature type="region of interest" description="Disordered" evidence="1">
    <location>
        <begin position="60"/>
        <end position="94"/>
    </location>
</feature>
<reference evidence="2 3" key="1">
    <citation type="submission" date="2020-02" db="EMBL/GenBank/DDBJ databases">
        <title>Comparative genomics of the hypocrealean fungal genus Beauvera.</title>
        <authorList>
            <person name="Showalter D.N."/>
            <person name="Bushley K.E."/>
            <person name="Rehner S.A."/>
        </authorList>
    </citation>
    <scope>NUCLEOTIDE SEQUENCE [LARGE SCALE GENOMIC DNA]</scope>
    <source>
        <strain evidence="2 3">ARSEF4384</strain>
    </source>
</reference>
<dbReference type="Proteomes" id="UP001397290">
    <property type="component" value="Unassembled WGS sequence"/>
</dbReference>
<name>A0AAW0RZ53_9HYPO</name>
<evidence type="ECO:0000313" key="2">
    <source>
        <dbReference type="EMBL" id="KAK8147318.1"/>
    </source>
</evidence>
<sequence length="94" mass="9895">MPSKSNGSMTADHGCTIDGRCSQRSFTAEEQAKLRADRINTMLKNTDDPSVVVIQAKQSYMPNPRSGPGNGGAGQKVEPLDCSKEPAAGTAKSI</sequence>
<evidence type="ECO:0000313" key="3">
    <source>
        <dbReference type="Proteomes" id="UP001397290"/>
    </source>
</evidence>
<protein>
    <submittedName>
        <fullName evidence="2">Uncharacterized protein</fullName>
    </submittedName>
</protein>
<feature type="region of interest" description="Disordered" evidence="1">
    <location>
        <begin position="1"/>
        <end position="20"/>
    </location>
</feature>
<gene>
    <name evidence="2" type="ORF">G3M48_001801</name>
</gene>
<comment type="caution">
    <text evidence="2">The sequence shown here is derived from an EMBL/GenBank/DDBJ whole genome shotgun (WGS) entry which is preliminary data.</text>
</comment>
<dbReference type="EMBL" id="JAAHCF010000155">
    <property type="protein sequence ID" value="KAK8147318.1"/>
    <property type="molecule type" value="Genomic_DNA"/>
</dbReference>
<evidence type="ECO:0000256" key="1">
    <source>
        <dbReference type="SAM" id="MobiDB-lite"/>
    </source>
</evidence>